<reference evidence="3" key="1">
    <citation type="submission" date="2016-10" db="EMBL/GenBank/DDBJ databases">
        <authorList>
            <person name="Varghese N."/>
            <person name="Submissions S."/>
        </authorList>
    </citation>
    <scope>NUCLEOTIDE SEQUENCE [LARGE SCALE GENOMIC DNA]</scope>
    <source>
        <strain evidence="3">DSM 23422</strain>
    </source>
</reference>
<gene>
    <name evidence="2" type="ORF">SAMN04488040_1050</name>
</gene>
<dbReference type="AlphaFoldDB" id="A0A1I6QXZ6"/>
<evidence type="ECO:0000259" key="1">
    <source>
        <dbReference type="Pfam" id="PF20026"/>
    </source>
</evidence>
<evidence type="ECO:0000313" key="3">
    <source>
        <dbReference type="Proteomes" id="UP000199239"/>
    </source>
</evidence>
<dbReference type="Proteomes" id="UP000199239">
    <property type="component" value="Unassembled WGS sequence"/>
</dbReference>
<sequence>MKFDWHADEINRATPLDGNYKSTQNVRRYLRNQCGDAFKFDRPFMAWIRSGVPKTMGDVADEWTRRQGGV</sequence>
<organism evidence="2 3">
    <name type="scientific">Sulfitobacter marinus</name>
    <dbReference type="NCBI Taxonomy" id="394264"/>
    <lineage>
        <taxon>Bacteria</taxon>
        <taxon>Pseudomonadati</taxon>
        <taxon>Pseudomonadota</taxon>
        <taxon>Alphaproteobacteria</taxon>
        <taxon>Rhodobacterales</taxon>
        <taxon>Roseobacteraceae</taxon>
        <taxon>Sulfitobacter</taxon>
    </lineage>
</organism>
<keyword evidence="3" id="KW-1185">Reference proteome</keyword>
<evidence type="ECO:0000313" key="2">
    <source>
        <dbReference type="EMBL" id="SFS57283.1"/>
    </source>
</evidence>
<accession>A0A1I6QXZ6</accession>
<name>A0A1I6QXZ6_9RHOB</name>
<feature type="domain" description="DUF6434" evidence="1">
    <location>
        <begin position="3"/>
        <end position="66"/>
    </location>
</feature>
<dbReference type="EMBL" id="FPAJ01000001">
    <property type="protein sequence ID" value="SFS57283.1"/>
    <property type="molecule type" value="Genomic_DNA"/>
</dbReference>
<dbReference type="Pfam" id="PF20026">
    <property type="entry name" value="DUF6434"/>
    <property type="match status" value="1"/>
</dbReference>
<dbReference type="InterPro" id="IPR045492">
    <property type="entry name" value="DUF6434"/>
</dbReference>
<protein>
    <recommendedName>
        <fullName evidence="1">DUF6434 domain-containing protein</fullName>
    </recommendedName>
</protein>
<dbReference type="RefSeq" id="WP_175498505.1">
    <property type="nucleotide sequence ID" value="NZ_FPAJ01000001.1"/>
</dbReference>
<proteinExistence type="predicted"/>